<dbReference type="SMART" id="SM01265">
    <property type="entry name" value="Mab-21"/>
    <property type="match status" value="1"/>
</dbReference>
<dbReference type="AlphaFoldDB" id="A0A8C3K0L9"/>
<evidence type="ECO:0000313" key="3">
    <source>
        <dbReference type="Proteomes" id="UP000694419"/>
    </source>
</evidence>
<dbReference type="Proteomes" id="UP000694419">
    <property type="component" value="Unplaced"/>
</dbReference>
<evidence type="ECO:0008006" key="4">
    <source>
        <dbReference type="Google" id="ProtNLM"/>
    </source>
</evidence>
<reference evidence="2" key="2">
    <citation type="submission" date="2025-09" db="UniProtKB">
        <authorList>
            <consortium name="Ensembl"/>
        </authorList>
    </citation>
    <scope>IDENTIFICATION</scope>
</reference>
<dbReference type="InterPro" id="IPR024810">
    <property type="entry name" value="MAB21L/cGLR"/>
</dbReference>
<dbReference type="InterPro" id="IPR026250">
    <property type="entry name" value="ITPRIP-like"/>
</dbReference>
<reference evidence="2" key="1">
    <citation type="submission" date="2025-08" db="UniProtKB">
        <authorList>
            <consortium name="Ensembl"/>
        </authorList>
    </citation>
    <scope>IDENTIFICATION</scope>
</reference>
<keyword evidence="3" id="KW-1185">Reference proteome</keyword>
<sequence length="478" mass="52913">LLLRAMASPRVLVLLPLLTLSTIRLPPMLGNGLDEATRVHLLFAAFKFGAVAGHLVLLIKLNAWLRKKIHSPARSKEQERSSSNTGEDEEEESTVGDYVERLVREKVRRSARSVAYRREAVEKLVGDLLSVLQERLSKSFFPVLQPAIGVGSAFEGWSPRGHDAVYTLLVPLKPPRGHAFQLELGTAGDAPAKHRVRVELECTCTKDTRVGDMLCFVHQPHEALQRSQDSSLLNELCTGRYLDAQKTARWIQGLVSSAWEEVPHSRRYGLRLLPSRRSCKLELTSASGRSLCVEMLVGVQRGHSDLFLSSQAPEAIFTPGTMWAESFAVAEAKFFSHVARQAPPDSVHLQCLQLCASSLTGTVLSSYTLKTAVMDLLTLIPVTSWMGPVFVIRLQDVMAYLRSCLEEKRLDHFIIGNKFLPEDILLAPDTRGAEPLNLFQGLVEDPEAYAKALGEFEELQDQLKELIGALAPLAPLPA</sequence>
<evidence type="ECO:0000256" key="1">
    <source>
        <dbReference type="SAM" id="MobiDB-lite"/>
    </source>
</evidence>
<organism evidence="2 3">
    <name type="scientific">Calidris pygmaea</name>
    <name type="common">Spoon-billed sandpiper</name>
    <dbReference type="NCBI Taxonomy" id="425635"/>
    <lineage>
        <taxon>Eukaryota</taxon>
        <taxon>Metazoa</taxon>
        <taxon>Chordata</taxon>
        <taxon>Craniata</taxon>
        <taxon>Vertebrata</taxon>
        <taxon>Euteleostomi</taxon>
        <taxon>Archelosauria</taxon>
        <taxon>Archosauria</taxon>
        <taxon>Dinosauria</taxon>
        <taxon>Saurischia</taxon>
        <taxon>Theropoda</taxon>
        <taxon>Coelurosauria</taxon>
        <taxon>Aves</taxon>
        <taxon>Neognathae</taxon>
        <taxon>Neoaves</taxon>
        <taxon>Charadriiformes</taxon>
        <taxon>Scolopacidae</taxon>
        <taxon>Calidris</taxon>
    </lineage>
</organism>
<dbReference type="PANTHER" id="PTHR10656:SF40">
    <property type="entry name" value="INOSITOL 1,4,5-TRISPHOSPHATE RECEPTOR-INTERACTING PROTEIN-LIKE 1"/>
    <property type="match status" value="1"/>
</dbReference>
<dbReference type="Ensembl" id="ENSCPGT00000017545.1">
    <property type="protein sequence ID" value="ENSCPGP00000016030.1"/>
    <property type="gene ID" value="ENSCPGG00000011284.1"/>
</dbReference>
<name>A0A8C3K0L9_9CHAR</name>
<dbReference type="Gene3D" id="1.10.1410.40">
    <property type="match status" value="1"/>
</dbReference>
<evidence type="ECO:0000313" key="2">
    <source>
        <dbReference type="Ensembl" id="ENSCPGP00000016030.1"/>
    </source>
</evidence>
<accession>A0A8C3K0L9</accession>
<dbReference type="Gene3D" id="3.30.460.90">
    <property type="match status" value="1"/>
</dbReference>
<dbReference type="PANTHER" id="PTHR10656">
    <property type="entry name" value="CELL FATE DETERMINING PROTEIN MAB21-RELATED"/>
    <property type="match status" value="1"/>
</dbReference>
<feature type="region of interest" description="Disordered" evidence="1">
    <location>
        <begin position="74"/>
        <end position="95"/>
    </location>
</feature>
<dbReference type="PRINTS" id="PR02107">
    <property type="entry name" value="INOS145TPRIP"/>
</dbReference>
<protein>
    <recommendedName>
        <fullName evidence="4">Mab-21-like HhH/H2TH-like domain-containing protein</fullName>
    </recommendedName>
</protein>
<proteinExistence type="predicted"/>
<dbReference type="GO" id="GO:0016020">
    <property type="term" value="C:membrane"/>
    <property type="evidence" value="ECO:0007669"/>
    <property type="project" value="TreeGrafter"/>
</dbReference>